<protein>
    <recommendedName>
        <fullName evidence="3">XRE family transcriptional regulator</fullName>
    </recommendedName>
</protein>
<gene>
    <name evidence="1" type="ORF">OB236_09605</name>
</gene>
<accession>A0ABT2UCL9</accession>
<proteinExistence type="predicted"/>
<dbReference type="RefSeq" id="WP_262683769.1">
    <property type="nucleotide sequence ID" value="NZ_JAOQIO010000022.1"/>
</dbReference>
<comment type="caution">
    <text evidence="1">The sequence shown here is derived from an EMBL/GenBank/DDBJ whole genome shotgun (WGS) entry which is preliminary data.</text>
</comment>
<keyword evidence="2" id="KW-1185">Reference proteome</keyword>
<evidence type="ECO:0000313" key="1">
    <source>
        <dbReference type="EMBL" id="MCU6792383.1"/>
    </source>
</evidence>
<name>A0ABT2UCL9_9BACL</name>
<sequence length="121" mass="13801">MTKEKKKDCYNGALFTSHEFYSKGSGLTFKEIAEKLGVKNLTNSNPNKNLIKRIAEFYKLPVSGTDTTMTINSTNRSDTSGVHLNEKKRYDNEATEKIKEVIDFIILDGDLEFQGIKFRIK</sequence>
<dbReference type="EMBL" id="JAOQIO010000022">
    <property type="protein sequence ID" value="MCU6792383.1"/>
    <property type="molecule type" value="Genomic_DNA"/>
</dbReference>
<reference evidence="1 2" key="1">
    <citation type="submission" date="2022-09" db="EMBL/GenBank/DDBJ databases">
        <authorList>
            <person name="Han X.L."/>
            <person name="Wang Q."/>
            <person name="Lu T."/>
        </authorList>
    </citation>
    <scope>NUCLEOTIDE SEQUENCE [LARGE SCALE GENOMIC DNA]</scope>
    <source>
        <strain evidence="1 2">WQ 127069</strain>
    </source>
</reference>
<dbReference type="Proteomes" id="UP001652445">
    <property type="component" value="Unassembled WGS sequence"/>
</dbReference>
<evidence type="ECO:0000313" key="2">
    <source>
        <dbReference type="Proteomes" id="UP001652445"/>
    </source>
</evidence>
<evidence type="ECO:0008006" key="3">
    <source>
        <dbReference type="Google" id="ProtNLM"/>
    </source>
</evidence>
<organism evidence="1 2">
    <name type="scientific">Paenibacillus baimaensis</name>
    <dbReference type="NCBI Taxonomy" id="2982185"/>
    <lineage>
        <taxon>Bacteria</taxon>
        <taxon>Bacillati</taxon>
        <taxon>Bacillota</taxon>
        <taxon>Bacilli</taxon>
        <taxon>Bacillales</taxon>
        <taxon>Paenibacillaceae</taxon>
        <taxon>Paenibacillus</taxon>
    </lineage>
</organism>